<reference evidence="2 3" key="1">
    <citation type="submission" date="2020-08" db="EMBL/GenBank/DDBJ databases">
        <title>Aphidius gifuensis genome sequencing and assembly.</title>
        <authorList>
            <person name="Du Z."/>
        </authorList>
    </citation>
    <scope>NUCLEOTIDE SEQUENCE [LARGE SCALE GENOMIC DNA]</scope>
    <source>
        <strain evidence="2">YNYX2018</strain>
        <tissue evidence="2">Adults</tissue>
    </source>
</reference>
<sequence length="215" mass="24859">MSVAGGLDLRLGYPEDKKIKLNIGLASGLGHCFDDQSWLKSLIVNDDGVITGFTPKREKPDENKKQLKLKKEQLDEQEQRLLRQERMLNRREQHLEQQQQPIQQQLKTNTNQPVTKTAATNEQVDHHQLTNAQSQKILKVPLYNGSNVNVDKFLLRELKTEWQNNPKHVTRLLLIDLVGKEELKTMTRTGKNNRKPIPEVFMIAIEGNLHVYQIE</sequence>
<proteinExistence type="predicted"/>
<dbReference type="Proteomes" id="UP000639338">
    <property type="component" value="Unassembled WGS sequence"/>
</dbReference>
<evidence type="ECO:0000313" key="3">
    <source>
        <dbReference type="Proteomes" id="UP000639338"/>
    </source>
</evidence>
<feature type="region of interest" description="Disordered" evidence="1">
    <location>
        <begin position="52"/>
        <end position="72"/>
    </location>
</feature>
<gene>
    <name evidence="2" type="ORF">HCN44_000845</name>
</gene>
<feature type="compositionally biased region" description="Low complexity" evidence="1">
    <location>
        <begin position="96"/>
        <end position="105"/>
    </location>
</feature>
<evidence type="ECO:0000256" key="1">
    <source>
        <dbReference type="SAM" id="MobiDB-lite"/>
    </source>
</evidence>
<dbReference type="AlphaFoldDB" id="A0A835CS98"/>
<protein>
    <submittedName>
        <fullName evidence="2">Uncharacterized protein</fullName>
    </submittedName>
</protein>
<organism evidence="2 3">
    <name type="scientific">Aphidius gifuensis</name>
    <name type="common">Parasitoid wasp</name>
    <dbReference type="NCBI Taxonomy" id="684658"/>
    <lineage>
        <taxon>Eukaryota</taxon>
        <taxon>Metazoa</taxon>
        <taxon>Ecdysozoa</taxon>
        <taxon>Arthropoda</taxon>
        <taxon>Hexapoda</taxon>
        <taxon>Insecta</taxon>
        <taxon>Pterygota</taxon>
        <taxon>Neoptera</taxon>
        <taxon>Endopterygota</taxon>
        <taxon>Hymenoptera</taxon>
        <taxon>Apocrita</taxon>
        <taxon>Ichneumonoidea</taxon>
        <taxon>Braconidae</taxon>
        <taxon>Aphidiinae</taxon>
        <taxon>Aphidius</taxon>
    </lineage>
</organism>
<accession>A0A835CS98</accession>
<comment type="caution">
    <text evidence="2">The sequence shown here is derived from an EMBL/GenBank/DDBJ whole genome shotgun (WGS) entry which is preliminary data.</text>
</comment>
<feature type="region of interest" description="Disordered" evidence="1">
    <location>
        <begin position="93"/>
        <end position="113"/>
    </location>
</feature>
<feature type="compositionally biased region" description="Basic and acidic residues" evidence="1">
    <location>
        <begin position="55"/>
        <end position="72"/>
    </location>
</feature>
<name>A0A835CS98_APHGI</name>
<keyword evidence="3" id="KW-1185">Reference proteome</keyword>
<dbReference type="EMBL" id="JACMRX010000004">
    <property type="protein sequence ID" value="KAF7991040.1"/>
    <property type="molecule type" value="Genomic_DNA"/>
</dbReference>
<evidence type="ECO:0000313" key="2">
    <source>
        <dbReference type="EMBL" id="KAF7991040.1"/>
    </source>
</evidence>